<feature type="region of interest" description="Disordered" evidence="1">
    <location>
        <begin position="177"/>
        <end position="246"/>
    </location>
</feature>
<name>A0A5B0RJJ4_PUCGR</name>
<accession>A0A5B0RJJ4</accession>
<comment type="caution">
    <text evidence="2">The sequence shown here is derived from an EMBL/GenBank/DDBJ whole genome shotgun (WGS) entry which is preliminary data.</text>
</comment>
<dbReference type="PANTHER" id="PTHR33324:SF2">
    <property type="entry name" value="MYB_SANT-LIKE DNA-BINDING DOMAIN-CONTAINING PROTEIN"/>
    <property type="match status" value="1"/>
</dbReference>
<organism evidence="2 3">
    <name type="scientific">Puccinia graminis f. sp. tritici</name>
    <dbReference type="NCBI Taxonomy" id="56615"/>
    <lineage>
        <taxon>Eukaryota</taxon>
        <taxon>Fungi</taxon>
        <taxon>Dikarya</taxon>
        <taxon>Basidiomycota</taxon>
        <taxon>Pucciniomycotina</taxon>
        <taxon>Pucciniomycetes</taxon>
        <taxon>Pucciniales</taxon>
        <taxon>Pucciniaceae</taxon>
        <taxon>Puccinia</taxon>
    </lineage>
</organism>
<dbReference type="EMBL" id="VDEP01000177">
    <property type="protein sequence ID" value="KAA1125569.1"/>
    <property type="molecule type" value="Genomic_DNA"/>
</dbReference>
<gene>
    <name evidence="2" type="ORF">PGTUg99_020184</name>
</gene>
<dbReference type="PANTHER" id="PTHR33324">
    <property type="entry name" value="EXPRESSED PROTEIN"/>
    <property type="match status" value="1"/>
</dbReference>
<evidence type="ECO:0000313" key="2">
    <source>
        <dbReference type="EMBL" id="KAA1125569.1"/>
    </source>
</evidence>
<dbReference type="Proteomes" id="UP000325313">
    <property type="component" value="Unassembled WGS sequence"/>
</dbReference>
<dbReference type="AlphaFoldDB" id="A0A5B0RJJ4"/>
<protein>
    <submittedName>
        <fullName evidence="2">Uncharacterized protein</fullName>
    </submittedName>
</protein>
<feature type="region of interest" description="Disordered" evidence="1">
    <location>
        <begin position="348"/>
        <end position="406"/>
    </location>
</feature>
<evidence type="ECO:0000313" key="3">
    <source>
        <dbReference type="Proteomes" id="UP000325313"/>
    </source>
</evidence>
<reference evidence="2 3" key="1">
    <citation type="submission" date="2019-05" db="EMBL/GenBank/DDBJ databases">
        <title>Emergence of the Ug99 lineage of the wheat stem rust pathogen through somatic hybridization.</title>
        <authorList>
            <person name="Li F."/>
            <person name="Upadhyaya N.M."/>
            <person name="Sperschneider J."/>
            <person name="Matny O."/>
            <person name="Nguyen-Phuc H."/>
            <person name="Mago R."/>
            <person name="Raley C."/>
            <person name="Miller M.E."/>
            <person name="Silverstein K.A.T."/>
            <person name="Henningsen E."/>
            <person name="Hirsch C.D."/>
            <person name="Visser B."/>
            <person name="Pretorius Z.A."/>
            <person name="Steffenson B.J."/>
            <person name="Schwessinger B."/>
            <person name="Dodds P.N."/>
            <person name="Figueroa M."/>
        </authorList>
    </citation>
    <scope>NUCLEOTIDE SEQUENCE [LARGE SCALE GENOMIC DNA]</scope>
    <source>
        <strain evidence="2 3">Ug99</strain>
    </source>
</reference>
<feature type="compositionally biased region" description="Basic and acidic residues" evidence="1">
    <location>
        <begin position="348"/>
        <end position="370"/>
    </location>
</feature>
<sequence length="406" mass="44752">MRPNPCNPPPPRPSITIISQAKKKKTAVLWDKDGSNGFSSIRILLDWLAIDGNYQRWRGDTKSGSTKAALAKEILAIMVAAGINHRDNKGIQTKIQELQNSYSKASDFHRNTGLGLQEEDIANGTNTLQMALNKICKYWDELHPIMGSRTVATPLHTAESSGFTEPSMTRGRLTIDEVNDDDELPTDPTDVDQTLGTSDAGLGIPMEEDVPDRTAVGALSSPAPAPAGGTSSKKRKLSKNDADPLGLQKIMQDANVYRRDCINARKARESEKNATEKKRIKLEASRDQRAAKLESRRIRVIEIEAQMKIKKFESEEIRNQISYMKELKELGHSKKEISRFFEAQYNLGKERSGSKKQSKGDKSVKEKATDADDVLGLVSESGSDSDSDSSDDVHSSEESSNSSDSN</sequence>
<proteinExistence type="predicted"/>
<feature type="compositionally biased region" description="Low complexity" evidence="1">
    <location>
        <begin position="217"/>
        <end position="231"/>
    </location>
</feature>
<evidence type="ECO:0000256" key="1">
    <source>
        <dbReference type="SAM" id="MobiDB-lite"/>
    </source>
</evidence>